<dbReference type="InterPro" id="IPR013106">
    <property type="entry name" value="Ig_V-set"/>
</dbReference>
<feature type="domain" description="Ig-like" evidence="2">
    <location>
        <begin position="30"/>
        <end position="119"/>
    </location>
</feature>
<dbReference type="SMART" id="SM00409">
    <property type="entry name" value="IG"/>
    <property type="match status" value="1"/>
</dbReference>
<proteinExistence type="predicted"/>
<dbReference type="InterPro" id="IPR003006">
    <property type="entry name" value="Ig/MHC_CS"/>
</dbReference>
<dbReference type="InterPro" id="IPR007110">
    <property type="entry name" value="Ig-like_dom"/>
</dbReference>
<dbReference type="GeneTree" id="ENSGT00730000113168"/>
<protein>
    <recommendedName>
        <fullName evidence="2">Ig-like domain-containing protein</fullName>
    </recommendedName>
</protein>
<dbReference type="InterPro" id="IPR036179">
    <property type="entry name" value="Ig-like_dom_sf"/>
</dbReference>
<dbReference type="Proteomes" id="UP000261540">
    <property type="component" value="Unplaced"/>
</dbReference>
<evidence type="ECO:0000313" key="4">
    <source>
        <dbReference type="Proteomes" id="UP000261540"/>
    </source>
</evidence>
<reference evidence="3" key="1">
    <citation type="submission" date="2025-08" db="UniProtKB">
        <authorList>
            <consortium name="Ensembl"/>
        </authorList>
    </citation>
    <scope>IDENTIFICATION</scope>
</reference>
<dbReference type="PROSITE" id="PS50835">
    <property type="entry name" value="IG_LIKE"/>
    <property type="match status" value="1"/>
</dbReference>
<dbReference type="InterPro" id="IPR003599">
    <property type="entry name" value="Ig_sub"/>
</dbReference>
<dbReference type="AlphaFoldDB" id="A0A3B3ST41"/>
<evidence type="ECO:0000259" key="2">
    <source>
        <dbReference type="PROSITE" id="PS50835"/>
    </source>
</evidence>
<dbReference type="PROSITE" id="PS00290">
    <property type="entry name" value="IG_MHC"/>
    <property type="match status" value="1"/>
</dbReference>
<evidence type="ECO:0000256" key="1">
    <source>
        <dbReference type="ARBA" id="ARBA00023319"/>
    </source>
</evidence>
<dbReference type="Gene3D" id="2.60.40.10">
    <property type="entry name" value="Immunoglobulins"/>
    <property type="match status" value="1"/>
</dbReference>
<dbReference type="STRING" id="1676925.ENSPKIP00000033276"/>
<reference evidence="3" key="2">
    <citation type="submission" date="2025-09" db="UniProtKB">
        <authorList>
            <consortium name="Ensembl"/>
        </authorList>
    </citation>
    <scope>IDENTIFICATION</scope>
</reference>
<accession>A0A3B3ST41</accession>
<organism evidence="3 4">
    <name type="scientific">Paramormyrops kingsleyae</name>
    <dbReference type="NCBI Taxonomy" id="1676925"/>
    <lineage>
        <taxon>Eukaryota</taxon>
        <taxon>Metazoa</taxon>
        <taxon>Chordata</taxon>
        <taxon>Craniata</taxon>
        <taxon>Vertebrata</taxon>
        <taxon>Euteleostomi</taxon>
        <taxon>Actinopterygii</taxon>
        <taxon>Neopterygii</taxon>
        <taxon>Teleostei</taxon>
        <taxon>Osteoglossocephala</taxon>
        <taxon>Osteoglossomorpha</taxon>
        <taxon>Osteoglossiformes</taxon>
        <taxon>Mormyridae</taxon>
        <taxon>Paramormyrops</taxon>
    </lineage>
</organism>
<keyword evidence="4" id="KW-1185">Reference proteome</keyword>
<dbReference type="Pfam" id="PF07686">
    <property type="entry name" value="V-set"/>
    <property type="match status" value="1"/>
</dbReference>
<dbReference type="Ensembl" id="ENSPKIT00000014164.1">
    <property type="protein sequence ID" value="ENSPKIP00000033276.1"/>
    <property type="gene ID" value="ENSPKIG00000013055.1"/>
</dbReference>
<dbReference type="InterPro" id="IPR013783">
    <property type="entry name" value="Ig-like_fold"/>
</dbReference>
<evidence type="ECO:0000313" key="3">
    <source>
        <dbReference type="Ensembl" id="ENSPKIP00000033276.1"/>
    </source>
</evidence>
<name>A0A3B3ST41_9TELE</name>
<keyword evidence="1" id="KW-0393">Immunoglobulin domain</keyword>
<sequence length="137" mass="15265">VFAFSFFACSGHSRCNKACEITALVKGTINSAVLLPCNITVNHIQTVMWSHAADLVTIRTHGYVNFSDNRGGRVKTFPYLSNKGNFSIRLEHLQQSDLGIYCCEVQHESLSACNKVNVTLDVQKHLEENLKGKNTHL</sequence>
<dbReference type="SUPFAM" id="SSF48726">
    <property type="entry name" value="Immunoglobulin"/>
    <property type="match status" value="1"/>
</dbReference>